<dbReference type="Gene3D" id="3.40.50.300">
    <property type="entry name" value="P-loop containing nucleotide triphosphate hydrolases"/>
    <property type="match status" value="1"/>
</dbReference>
<proteinExistence type="inferred from homology"/>
<accession>A0ABX2TG58</accession>
<reference evidence="7 8" key="1">
    <citation type="submission" date="2020-05" db="EMBL/GenBank/DDBJ databases">
        <title>Azospirillum oleiclasticum sp. nov, a nitrogen-fixing and heavy crude oil-emulsifying bacterium isolated from the crude oil of Yumen Oilfield.</title>
        <authorList>
            <person name="Wu D."/>
            <person name="Cai M."/>
            <person name="Zhang X."/>
        </authorList>
    </citation>
    <scope>NUCLEOTIDE SEQUENCE [LARGE SCALE GENOMIC DNA]</scope>
    <source>
        <strain evidence="7 8">ROY-1-1-2</strain>
    </source>
</reference>
<dbReference type="EMBL" id="JABFDB010000016">
    <property type="protein sequence ID" value="NYZ22296.1"/>
    <property type="molecule type" value="Genomic_DNA"/>
</dbReference>
<gene>
    <name evidence="7" type="ORF">HND93_21505</name>
</gene>
<dbReference type="InterPro" id="IPR027417">
    <property type="entry name" value="P-loop_NTPase"/>
</dbReference>
<dbReference type="InterPro" id="IPR052156">
    <property type="entry name" value="BCAA_Transport_ATP-bd_LivF"/>
</dbReference>
<keyword evidence="3" id="KW-0547">Nucleotide-binding</keyword>
<dbReference type="PROSITE" id="PS50893">
    <property type="entry name" value="ABC_TRANSPORTER_2"/>
    <property type="match status" value="1"/>
</dbReference>
<evidence type="ECO:0000256" key="1">
    <source>
        <dbReference type="ARBA" id="ARBA00005417"/>
    </source>
</evidence>
<name>A0ABX2TG58_9PROT</name>
<evidence type="ECO:0000313" key="8">
    <source>
        <dbReference type="Proteomes" id="UP000584642"/>
    </source>
</evidence>
<dbReference type="GO" id="GO:0005524">
    <property type="term" value="F:ATP binding"/>
    <property type="evidence" value="ECO:0007669"/>
    <property type="project" value="UniProtKB-KW"/>
</dbReference>
<evidence type="ECO:0000256" key="2">
    <source>
        <dbReference type="ARBA" id="ARBA00022448"/>
    </source>
</evidence>
<keyword evidence="5" id="KW-0029">Amino-acid transport</keyword>
<dbReference type="SMART" id="SM00382">
    <property type="entry name" value="AAA"/>
    <property type="match status" value="1"/>
</dbReference>
<dbReference type="SUPFAM" id="SSF52540">
    <property type="entry name" value="P-loop containing nucleoside triphosphate hydrolases"/>
    <property type="match status" value="1"/>
</dbReference>
<evidence type="ECO:0000256" key="5">
    <source>
        <dbReference type="ARBA" id="ARBA00022970"/>
    </source>
</evidence>
<evidence type="ECO:0000256" key="3">
    <source>
        <dbReference type="ARBA" id="ARBA00022741"/>
    </source>
</evidence>
<evidence type="ECO:0000256" key="4">
    <source>
        <dbReference type="ARBA" id="ARBA00022840"/>
    </source>
</evidence>
<keyword evidence="8" id="KW-1185">Reference proteome</keyword>
<keyword evidence="4 7" id="KW-0067">ATP-binding</keyword>
<dbReference type="Proteomes" id="UP000584642">
    <property type="component" value="Unassembled WGS sequence"/>
</dbReference>
<dbReference type="PROSITE" id="PS00211">
    <property type="entry name" value="ABC_TRANSPORTER_1"/>
    <property type="match status" value="1"/>
</dbReference>
<evidence type="ECO:0000313" key="7">
    <source>
        <dbReference type="EMBL" id="NYZ22296.1"/>
    </source>
</evidence>
<comment type="caution">
    <text evidence="7">The sequence shown here is derived from an EMBL/GenBank/DDBJ whole genome shotgun (WGS) entry which is preliminary data.</text>
</comment>
<dbReference type="Pfam" id="PF00005">
    <property type="entry name" value="ABC_tran"/>
    <property type="match status" value="1"/>
</dbReference>
<dbReference type="PANTHER" id="PTHR43820:SF4">
    <property type="entry name" value="HIGH-AFFINITY BRANCHED-CHAIN AMINO ACID TRANSPORT ATP-BINDING PROTEIN LIVF"/>
    <property type="match status" value="1"/>
</dbReference>
<dbReference type="InterPro" id="IPR003439">
    <property type="entry name" value="ABC_transporter-like_ATP-bd"/>
</dbReference>
<comment type="similarity">
    <text evidence="1">Belongs to the ABC transporter superfamily.</text>
</comment>
<dbReference type="InterPro" id="IPR017871">
    <property type="entry name" value="ABC_transporter-like_CS"/>
</dbReference>
<keyword evidence="2" id="KW-0813">Transport</keyword>
<feature type="domain" description="ABC transporter" evidence="6">
    <location>
        <begin position="5"/>
        <end position="237"/>
    </location>
</feature>
<sequence>MTDLFAIRDLSVTYGAGAPAVERVSFTVGAREVVALLGANGAGKSSIMKALAGLVPASGELLFEGEPVSALSTRQRVARGIVYVPEGRAIVGSLTVRENLILGGYQVHAARRRERMAMVLELFPEIASKVERAAWRLSGGEQQMLAIGRGLMAGPKLLLLDEPSLGLAPLLVRRVFDRLAGIRADGDLAIILVEQNLQMTMRLADGIHFLRSGRIVGHRHRDDLRTGAARQEVIDAYLGAASHHAA</sequence>
<dbReference type="RefSeq" id="WP_180284067.1">
    <property type="nucleotide sequence ID" value="NZ_JABFDB010000016.1"/>
</dbReference>
<organism evidence="7 8">
    <name type="scientific">Azospirillum oleiclasticum</name>
    <dbReference type="NCBI Taxonomy" id="2735135"/>
    <lineage>
        <taxon>Bacteria</taxon>
        <taxon>Pseudomonadati</taxon>
        <taxon>Pseudomonadota</taxon>
        <taxon>Alphaproteobacteria</taxon>
        <taxon>Rhodospirillales</taxon>
        <taxon>Azospirillaceae</taxon>
        <taxon>Azospirillum</taxon>
    </lineage>
</organism>
<protein>
    <submittedName>
        <fullName evidence="7">ABC transporter ATP-binding protein</fullName>
    </submittedName>
</protein>
<dbReference type="PANTHER" id="PTHR43820">
    <property type="entry name" value="HIGH-AFFINITY BRANCHED-CHAIN AMINO ACID TRANSPORT ATP-BINDING PROTEIN LIVF"/>
    <property type="match status" value="1"/>
</dbReference>
<dbReference type="InterPro" id="IPR003593">
    <property type="entry name" value="AAA+_ATPase"/>
</dbReference>
<dbReference type="CDD" id="cd03224">
    <property type="entry name" value="ABC_TM1139_LivF_branched"/>
    <property type="match status" value="1"/>
</dbReference>
<evidence type="ECO:0000259" key="6">
    <source>
        <dbReference type="PROSITE" id="PS50893"/>
    </source>
</evidence>